<evidence type="ECO:0000313" key="3">
    <source>
        <dbReference type="Proteomes" id="UP000700334"/>
    </source>
</evidence>
<dbReference type="AlphaFoldDB" id="A0A8J6AMN7"/>
<comment type="caution">
    <text evidence="2">The sequence shown here is derived from an EMBL/GenBank/DDBJ whole genome shotgun (WGS) entry which is preliminary data.</text>
</comment>
<dbReference type="OrthoDB" id="428577at2759"/>
<keyword evidence="2" id="KW-0689">Ribosomal protein</keyword>
<protein>
    <submittedName>
        <fullName evidence="2">Ubiquitin-60S ribosomal protein L40</fullName>
    </submittedName>
</protein>
<sequence>MPQQQQQTEMQVAMKTKSKTITLEVEPRDTTEKVKARIQDKAGLQCLILLVIAGGWWSPLTTAFRSLPALVLCLCSGVTQPSLHQLLQKCRRHIKNISRTCYARHTQFC</sequence>
<feature type="transmembrane region" description="Helical" evidence="1">
    <location>
        <begin position="42"/>
        <end position="60"/>
    </location>
</feature>
<accession>A0A8J6AMN7</accession>
<keyword evidence="2" id="KW-0687">Ribonucleoprotein</keyword>
<dbReference type="Gene3D" id="3.10.20.90">
    <property type="entry name" value="Phosphatidylinositol 3-kinase Catalytic Subunit, Chain A, domain 1"/>
    <property type="match status" value="1"/>
</dbReference>
<keyword evidence="1" id="KW-1133">Transmembrane helix</keyword>
<dbReference type="InterPro" id="IPR029071">
    <property type="entry name" value="Ubiquitin-like_domsf"/>
</dbReference>
<reference evidence="2" key="1">
    <citation type="journal article" date="2021" name="Evol. Appl.">
        <title>The genome of the Pyrenean desman and the effects of bottlenecks and inbreeding on the genomic landscape of an endangered species.</title>
        <authorList>
            <person name="Escoda L."/>
            <person name="Castresana J."/>
        </authorList>
    </citation>
    <scope>NUCLEOTIDE SEQUENCE</scope>
    <source>
        <strain evidence="2">IBE-C5619</strain>
    </source>
</reference>
<dbReference type="GO" id="GO:0005840">
    <property type="term" value="C:ribosome"/>
    <property type="evidence" value="ECO:0007669"/>
    <property type="project" value="UniProtKB-KW"/>
</dbReference>
<dbReference type="Proteomes" id="UP000700334">
    <property type="component" value="Unassembled WGS sequence"/>
</dbReference>
<keyword evidence="1" id="KW-0472">Membrane</keyword>
<dbReference type="EMBL" id="JAGFMF010011747">
    <property type="protein sequence ID" value="KAG8514354.1"/>
    <property type="molecule type" value="Genomic_DNA"/>
</dbReference>
<gene>
    <name evidence="2" type="ORF">J0S82_003230</name>
</gene>
<keyword evidence="3" id="KW-1185">Reference proteome</keyword>
<organism evidence="2 3">
    <name type="scientific">Galemys pyrenaicus</name>
    <name type="common">Iberian desman</name>
    <name type="synonym">Pyrenean desman</name>
    <dbReference type="NCBI Taxonomy" id="202257"/>
    <lineage>
        <taxon>Eukaryota</taxon>
        <taxon>Metazoa</taxon>
        <taxon>Chordata</taxon>
        <taxon>Craniata</taxon>
        <taxon>Vertebrata</taxon>
        <taxon>Euteleostomi</taxon>
        <taxon>Mammalia</taxon>
        <taxon>Eutheria</taxon>
        <taxon>Laurasiatheria</taxon>
        <taxon>Eulipotyphla</taxon>
        <taxon>Talpidae</taxon>
        <taxon>Galemys</taxon>
    </lineage>
</organism>
<keyword evidence="1" id="KW-0812">Transmembrane</keyword>
<dbReference type="SUPFAM" id="SSF54236">
    <property type="entry name" value="Ubiquitin-like"/>
    <property type="match status" value="1"/>
</dbReference>
<name>A0A8J6AMN7_GALPY</name>
<proteinExistence type="predicted"/>
<evidence type="ECO:0000256" key="1">
    <source>
        <dbReference type="SAM" id="Phobius"/>
    </source>
</evidence>
<evidence type="ECO:0000313" key="2">
    <source>
        <dbReference type="EMBL" id="KAG8514354.1"/>
    </source>
</evidence>